<evidence type="ECO:0000256" key="8">
    <source>
        <dbReference type="RuleBase" id="RU004057"/>
    </source>
</evidence>
<feature type="domain" description="MotA/TolQ/ExbB proton channel" evidence="10">
    <location>
        <begin position="69"/>
        <end position="188"/>
    </location>
</feature>
<dbReference type="InterPro" id="IPR050790">
    <property type="entry name" value="ExbB/TolQ_transport"/>
</dbReference>
<keyword evidence="6 9" id="KW-1133">Transmembrane helix</keyword>
<comment type="subcellular location">
    <subcellularLocation>
        <location evidence="1">Cell membrane</location>
        <topology evidence="1">Multi-pass membrane protein</topology>
    </subcellularLocation>
    <subcellularLocation>
        <location evidence="8">Membrane</location>
        <topology evidence="8">Multi-pass membrane protein</topology>
    </subcellularLocation>
</comment>
<feature type="transmembrane region" description="Helical" evidence="9">
    <location>
        <begin position="106"/>
        <end position="127"/>
    </location>
</feature>
<feature type="transmembrane region" description="Helical" evidence="9">
    <location>
        <begin position="12"/>
        <end position="32"/>
    </location>
</feature>
<evidence type="ECO:0000256" key="6">
    <source>
        <dbReference type="ARBA" id="ARBA00022989"/>
    </source>
</evidence>
<keyword evidence="7 9" id="KW-0472">Membrane</keyword>
<evidence type="ECO:0000256" key="7">
    <source>
        <dbReference type="ARBA" id="ARBA00023136"/>
    </source>
</evidence>
<keyword evidence="12" id="KW-1185">Reference proteome</keyword>
<evidence type="ECO:0000256" key="4">
    <source>
        <dbReference type="ARBA" id="ARBA00022692"/>
    </source>
</evidence>
<evidence type="ECO:0000256" key="3">
    <source>
        <dbReference type="ARBA" id="ARBA00022475"/>
    </source>
</evidence>
<gene>
    <name evidence="11" type="ordered locus">Spica_2114</name>
</gene>
<dbReference type="InterPro" id="IPR002898">
    <property type="entry name" value="MotA_ExbB_proton_chnl"/>
</dbReference>
<dbReference type="Pfam" id="PF01618">
    <property type="entry name" value="MotA_ExbB"/>
    <property type="match status" value="1"/>
</dbReference>
<keyword evidence="4 9" id="KW-0812">Transmembrane</keyword>
<reference evidence="12" key="1">
    <citation type="journal article" date="2013" name="Stand. Genomic Sci.">
        <title>Genome sequence of the thermophilic fresh-water bacterium Spirochaeta caldaria type strain (H1(T)), reclassification of Spirochaeta caldaria, Spirochaeta stenostrepta, and Spirochaeta zuelzerae in the genus Treponema as Treponema caldaria comb. nov., Treponema stenostrepta comb. nov., and Treponema zuelzerae comb. nov., and emendation of the genus Treponema.</title>
        <authorList>
            <person name="Abt B."/>
            <person name="Goker M."/>
            <person name="Scheuner C."/>
            <person name="Han C."/>
            <person name="Lu M."/>
            <person name="Misra M."/>
            <person name="Lapidus A."/>
            <person name="Nolan M."/>
            <person name="Lucas S."/>
            <person name="Hammon N."/>
            <person name="Deshpande S."/>
            <person name="Cheng J.F."/>
            <person name="Tapia R."/>
            <person name="Goodwin L.A."/>
            <person name="Pitluck S."/>
            <person name="Liolios K."/>
            <person name="Pagani I."/>
            <person name="Ivanova N."/>
            <person name="Mavromatis K."/>
            <person name="Mikhailova N."/>
            <person name="Huntemann M."/>
            <person name="Pati A."/>
            <person name="Chen A."/>
            <person name="Palaniappan K."/>
            <person name="Land M."/>
            <person name="Hauser L."/>
            <person name="Jeffries C.D."/>
            <person name="Rohde M."/>
            <person name="Spring S."/>
            <person name="Gronow S."/>
            <person name="Detter J.C."/>
            <person name="Bristow J."/>
            <person name="Eisen J.A."/>
            <person name="Markowitz V."/>
            <person name="Hugenholtz P."/>
            <person name="Kyrpides N.C."/>
            <person name="Woyke T."/>
            <person name="Klenk H.P."/>
        </authorList>
    </citation>
    <scope>NUCLEOTIDE SEQUENCE</scope>
    <source>
        <strain evidence="12">ATCC 51460 / DSM 7334 / H1</strain>
    </source>
</reference>
<dbReference type="PANTHER" id="PTHR30625:SF15">
    <property type="entry name" value="BIOPOLYMER TRANSPORT PROTEIN EXBB"/>
    <property type="match status" value="1"/>
</dbReference>
<protein>
    <submittedName>
        <fullName evidence="11">MotA/TolQ/ExbB proton channel</fullName>
    </submittedName>
</protein>
<sequence length="205" mass="21813">MLGLFIKGGPIMYVIALCALGATVIIVERFLFFSMIIKKQRELLPQLQQLLKAGQFSQAEELCSVSEVPLAKLAGAGLEHRRLSEDAIKEAVMNAANRQVPRIERYISALGTIANISTLLGLLGTVSGNIRAFGVLAASGAMGNPSLLAGAIAEALITTAAGLIVSIPATVFYNYFVSKANIIIIDLESTVGDLVLLVLDQKEEK</sequence>
<keyword evidence="5 8" id="KW-0653">Protein transport</keyword>
<dbReference type="RefSeq" id="WP_013969527.1">
    <property type="nucleotide sequence ID" value="NC_015732.1"/>
</dbReference>
<dbReference type="AlphaFoldDB" id="F8F0V3"/>
<accession>F8F0V3</accession>
<evidence type="ECO:0000256" key="9">
    <source>
        <dbReference type="SAM" id="Phobius"/>
    </source>
</evidence>
<dbReference type="KEGG" id="scd:Spica_2114"/>
<comment type="similarity">
    <text evidence="8">Belongs to the exbB/tolQ family.</text>
</comment>
<dbReference type="STRING" id="744872.Spica_2114"/>
<keyword evidence="3" id="KW-1003">Cell membrane</keyword>
<dbReference type="eggNOG" id="COG0811">
    <property type="taxonomic scope" value="Bacteria"/>
</dbReference>
<evidence type="ECO:0000256" key="5">
    <source>
        <dbReference type="ARBA" id="ARBA00022927"/>
    </source>
</evidence>
<dbReference type="Proteomes" id="UP000000503">
    <property type="component" value="Chromosome"/>
</dbReference>
<dbReference type="HOGENOM" id="CLU_053325_4_5_12"/>
<keyword evidence="2 8" id="KW-0813">Transport</keyword>
<dbReference type="EMBL" id="CP002868">
    <property type="protein sequence ID" value="AEJ20239.1"/>
    <property type="molecule type" value="Genomic_DNA"/>
</dbReference>
<evidence type="ECO:0000256" key="2">
    <source>
        <dbReference type="ARBA" id="ARBA00022448"/>
    </source>
</evidence>
<evidence type="ECO:0000256" key="1">
    <source>
        <dbReference type="ARBA" id="ARBA00004651"/>
    </source>
</evidence>
<dbReference type="PANTHER" id="PTHR30625">
    <property type="entry name" value="PROTEIN TOLQ"/>
    <property type="match status" value="1"/>
</dbReference>
<feature type="transmembrane region" description="Helical" evidence="9">
    <location>
        <begin position="147"/>
        <end position="173"/>
    </location>
</feature>
<dbReference type="OrthoDB" id="4045at2"/>
<dbReference type="GO" id="GO:0005886">
    <property type="term" value="C:plasma membrane"/>
    <property type="evidence" value="ECO:0007669"/>
    <property type="project" value="UniProtKB-SubCell"/>
</dbReference>
<name>F8F0V3_GRAC1</name>
<evidence type="ECO:0000313" key="12">
    <source>
        <dbReference type="Proteomes" id="UP000000503"/>
    </source>
</evidence>
<evidence type="ECO:0000313" key="11">
    <source>
        <dbReference type="EMBL" id="AEJ20239.1"/>
    </source>
</evidence>
<dbReference type="GO" id="GO:0017038">
    <property type="term" value="P:protein import"/>
    <property type="evidence" value="ECO:0007669"/>
    <property type="project" value="TreeGrafter"/>
</dbReference>
<proteinExistence type="inferred from homology"/>
<organism evidence="11 12">
    <name type="scientific">Gracilinema caldarium (strain ATCC 51460 / DSM 7334 / H1)</name>
    <name type="common">Treponema caldarium</name>
    <dbReference type="NCBI Taxonomy" id="744872"/>
    <lineage>
        <taxon>Bacteria</taxon>
        <taxon>Pseudomonadati</taxon>
        <taxon>Spirochaetota</taxon>
        <taxon>Spirochaetia</taxon>
        <taxon>Spirochaetales</taxon>
        <taxon>Breznakiellaceae</taxon>
        <taxon>Gracilinema</taxon>
    </lineage>
</organism>
<evidence type="ECO:0000259" key="10">
    <source>
        <dbReference type="Pfam" id="PF01618"/>
    </source>
</evidence>